<gene>
    <name evidence="2" type="ORF">PR048_018499</name>
</gene>
<evidence type="ECO:0000313" key="2">
    <source>
        <dbReference type="EMBL" id="KAJ8882011.1"/>
    </source>
</evidence>
<evidence type="ECO:0000313" key="3">
    <source>
        <dbReference type="Proteomes" id="UP001159363"/>
    </source>
</evidence>
<organism evidence="2 3">
    <name type="scientific">Dryococelus australis</name>
    <dbReference type="NCBI Taxonomy" id="614101"/>
    <lineage>
        <taxon>Eukaryota</taxon>
        <taxon>Metazoa</taxon>
        <taxon>Ecdysozoa</taxon>
        <taxon>Arthropoda</taxon>
        <taxon>Hexapoda</taxon>
        <taxon>Insecta</taxon>
        <taxon>Pterygota</taxon>
        <taxon>Neoptera</taxon>
        <taxon>Polyneoptera</taxon>
        <taxon>Phasmatodea</taxon>
        <taxon>Verophasmatodea</taxon>
        <taxon>Anareolatae</taxon>
        <taxon>Phasmatidae</taxon>
        <taxon>Eurycanthinae</taxon>
        <taxon>Dryococelus</taxon>
    </lineage>
</organism>
<name>A0ABQ9HCJ1_9NEOP</name>
<sequence>MALIRSIAYAYRRRQMSGAVSQQHRAAAAEPIENLPRYTAASQTKAPLLERRAGNWRIGKLYERNSFTVKHSFNDLHARPYSLMYTYADYLCALVVCWHSGRRRLGQRSPGGVKHRADQWLKLYGHTSVGRTVFNPRTGHTDFRKWESCRAMPLIGGFSPRSPVTPPPLRSGAAPFSSHFTLVDSQNPLKTLNSTRNDISLCVLIYSVLSEKMPRVNVFQNSFVEILFLSYYRNPLSAGTVESRQNTPTRQRPSEFHTIFYLVFTTTPTISAHQVLYLAVGNDYLTIVLLSAVIESGDTWVGSMPGNRYAIPTGDIGEGVCGGGGVHAKNVANDSPGFKQKTLVRGIRLLVNALDSTVTFIFKSLPFVHWLLTCRSEETDLLLARWYTTRTRRVSNRLERLIYGKSAMRRPSIVNSTCLLIIAHDLAVAPTIKSLGTDTTDVLIPAAQIPFTKASATQRISAPLSNKQVAFVRSMNNKVTRSMAKLILRKAEEYTMCVHDLKRGFRKCSFYREQSTTPEHVLRGVEVVGNSDGEGGGGEAEELSDAGKPAATPGTRNKRGRTPHRTSINAAPARGNGWATRDIEHYLELALRMNEALVATGGLLGRERKFPDSISRDSSTDMTSSGDRSKHKTSAVNAIGSSMLSSRLPCSYCNKTFEDANEARMIKRNTCARSTDDMCNSTCIIACHGTPQHLHDVMCGYLGRWVHVAKFSALEFFVARQREIYGCMINPNRIKYLKSTGRVVVLSQRYLLKNMLGHARLNYRPHQSDGDGDGSATESSCGFHRRCDGW</sequence>
<protein>
    <submittedName>
        <fullName evidence="2">Uncharacterized protein</fullName>
    </submittedName>
</protein>
<dbReference type="EMBL" id="JARBHB010000006">
    <property type="protein sequence ID" value="KAJ8882011.1"/>
    <property type="molecule type" value="Genomic_DNA"/>
</dbReference>
<comment type="caution">
    <text evidence="2">The sequence shown here is derived from an EMBL/GenBank/DDBJ whole genome shotgun (WGS) entry which is preliminary data.</text>
</comment>
<feature type="region of interest" description="Disordered" evidence="1">
    <location>
        <begin position="608"/>
        <end position="634"/>
    </location>
</feature>
<proteinExistence type="predicted"/>
<evidence type="ECO:0000256" key="1">
    <source>
        <dbReference type="SAM" id="MobiDB-lite"/>
    </source>
</evidence>
<feature type="region of interest" description="Disordered" evidence="1">
    <location>
        <begin position="527"/>
        <end position="573"/>
    </location>
</feature>
<feature type="compositionally biased region" description="Basic and acidic residues" evidence="1">
    <location>
        <begin position="608"/>
        <end position="619"/>
    </location>
</feature>
<dbReference type="Proteomes" id="UP001159363">
    <property type="component" value="Chromosome 5"/>
</dbReference>
<keyword evidence="3" id="KW-1185">Reference proteome</keyword>
<reference evidence="2 3" key="1">
    <citation type="submission" date="2023-02" db="EMBL/GenBank/DDBJ databases">
        <title>LHISI_Scaffold_Assembly.</title>
        <authorList>
            <person name="Stuart O.P."/>
            <person name="Cleave R."/>
            <person name="Magrath M.J.L."/>
            <person name="Mikheyev A.S."/>
        </authorList>
    </citation>
    <scope>NUCLEOTIDE SEQUENCE [LARGE SCALE GENOMIC DNA]</scope>
    <source>
        <strain evidence="2">Daus_M_001</strain>
        <tissue evidence="2">Leg muscle</tissue>
    </source>
</reference>
<accession>A0ABQ9HCJ1</accession>